<keyword evidence="2" id="KW-1185">Reference proteome</keyword>
<reference evidence="1" key="1">
    <citation type="submission" date="2022-07" db="EMBL/GenBank/DDBJ databases">
        <title>Ectorhizobium quercum gen.nov., sp. nov.</title>
        <authorList>
            <person name="Ma T."/>
            <person name="Li Y."/>
        </authorList>
    </citation>
    <scope>NUCLEOTIDE SEQUENCE</scope>
    <source>
        <strain evidence="1">BDR2-2</strain>
    </source>
</reference>
<dbReference type="AlphaFoldDB" id="A0AAE3ST59"/>
<proteinExistence type="predicted"/>
<organism evidence="1 2">
    <name type="scientific">Ectorhizobium quercum</name>
    <dbReference type="NCBI Taxonomy" id="2965071"/>
    <lineage>
        <taxon>Bacteria</taxon>
        <taxon>Pseudomonadati</taxon>
        <taxon>Pseudomonadota</taxon>
        <taxon>Alphaproteobacteria</taxon>
        <taxon>Hyphomicrobiales</taxon>
        <taxon>Rhizobiaceae</taxon>
        <taxon>Ectorhizobium</taxon>
    </lineage>
</organism>
<accession>A0AAE3ST59</accession>
<evidence type="ECO:0000313" key="1">
    <source>
        <dbReference type="EMBL" id="MCX8995602.1"/>
    </source>
</evidence>
<sequence length="145" mass="16392">MLFAASDAFAQQELLSDPEIHEKKYFQERCGTVQFDSAFVIRQDINNDGLVDAVVNHGAAVCDGERGPGCNEDGCLYNFYLQVKEGGYFMIATARLYGYDFVQRFGNMVLAMKMHPRFCERAEGTEPCVVTSRVRGARFYTISRM</sequence>
<dbReference type="EMBL" id="JANFPI010000001">
    <property type="protein sequence ID" value="MCX8995602.1"/>
    <property type="molecule type" value="Genomic_DNA"/>
</dbReference>
<gene>
    <name evidence="1" type="ORF">NOF55_00590</name>
</gene>
<name>A0AAE3ST59_9HYPH</name>
<dbReference type="Proteomes" id="UP001208771">
    <property type="component" value="Unassembled WGS sequence"/>
</dbReference>
<protein>
    <submittedName>
        <fullName evidence="1">Uncharacterized protein</fullName>
    </submittedName>
</protein>
<evidence type="ECO:0000313" key="2">
    <source>
        <dbReference type="Proteomes" id="UP001208771"/>
    </source>
</evidence>
<comment type="caution">
    <text evidence="1">The sequence shown here is derived from an EMBL/GenBank/DDBJ whole genome shotgun (WGS) entry which is preliminary data.</text>
</comment>